<keyword evidence="1" id="KW-0328">Glycosyltransferase</keyword>
<organism evidence="3 4">
    <name type="scientific">Alteromonas pelagimontana</name>
    <dbReference type="NCBI Taxonomy" id="1858656"/>
    <lineage>
        <taxon>Bacteria</taxon>
        <taxon>Pseudomonadati</taxon>
        <taxon>Pseudomonadota</taxon>
        <taxon>Gammaproteobacteria</taxon>
        <taxon>Alteromonadales</taxon>
        <taxon>Alteromonadaceae</taxon>
        <taxon>Alteromonas/Salinimonas group</taxon>
        <taxon>Alteromonas</taxon>
    </lineage>
</organism>
<name>A0A6M4MCX6_9ALTE</name>
<dbReference type="GO" id="GO:0009244">
    <property type="term" value="P:lipopolysaccharide core region biosynthetic process"/>
    <property type="evidence" value="ECO:0007669"/>
    <property type="project" value="TreeGrafter"/>
</dbReference>
<dbReference type="SUPFAM" id="SSF53756">
    <property type="entry name" value="UDP-Glycosyltransferase/glycogen phosphorylase"/>
    <property type="match status" value="1"/>
</dbReference>
<dbReference type="Pfam" id="PF01075">
    <property type="entry name" value="Glyco_transf_9"/>
    <property type="match status" value="1"/>
</dbReference>
<reference evidence="4" key="1">
    <citation type="submission" date="2014-12" db="EMBL/GenBank/DDBJ databases">
        <title>Complete genome sequence of a multi-drug resistant Klebsiella pneumoniae.</title>
        <authorList>
            <person name="Hua X."/>
            <person name="Chen Q."/>
            <person name="Li X."/>
            <person name="Feng Y."/>
            <person name="Ruan Z."/>
            <person name="Yu Y."/>
        </authorList>
    </citation>
    <scope>NUCLEOTIDE SEQUENCE [LARGE SCALE GENOMIC DNA]</scope>
    <source>
        <strain evidence="4">5.12</strain>
    </source>
</reference>
<reference evidence="3 4" key="2">
    <citation type="submission" date="2020-04" db="EMBL/GenBank/DDBJ databases">
        <title>Complete genome sequence of Alteromonas pelagimontana 5.12T.</title>
        <authorList>
            <person name="Sinha R.K."/>
            <person name="Krishnan K.P."/>
            <person name="Kurian J.P."/>
        </authorList>
    </citation>
    <scope>NUCLEOTIDE SEQUENCE [LARGE SCALE GENOMIC DNA]</scope>
    <source>
        <strain evidence="3 4">5.12</strain>
    </source>
</reference>
<sequence>MYKNIVVMLPNYLGDAVMSTPSLQLLQELHSQASITLLCVNSATAELFGRESRYRVLRDPRSSQRAKGFFPLVNMLRKERFDLGILFRNTFLDALAFKLAGVKQVVGYKKEGRSFLLHHKEKMNSARHYINHFAHLVNAAHGNEKRLLYSTQITARGDALTFSTSLSTFYVGIYLGGKNKGVRHYPHSLAIEAVKPLIEAYQLHFVLLGDQQEREDNANFQVALTEIGAESTNLAGETDIHRFVDTIAALDLLLTIDSSPLHIAAAVNTPAVVLVAVGTSAWSRVVPKTAFGEAVLSPGNSVRDQDQMSEIDPENVTAALKRQLNALMQK</sequence>
<dbReference type="CDD" id="cd03789">
    <property type="entry name" value="GT9_LPS_heptosyltransferase"/>
    <property type="match status" value="1"/>
</dbReference>
<dbReference type="OrthoDB" id="9797795at2"/>
<proteinExistence type="predicted"/>
<dbReference type="Gene3D" id="3.40.50.2000">
    <property type="entry name" value="Glycogen Phosphorylase B"/>
    <property type="match status" value="2"/>
</dbReference>
<evidence type="ECO:0000313" key="4">
    <source>
        <dbReference type="Proteomes" id="UP000219285"/>
    </source>
</evidence>
<protein>
    <submittedName>
        <fullName evidence="3">Glycosyltransferase family 9 protein</fullName>
    </submittedName>
</protein>
<dbReference type="EMBL" id="CP052766">
    <property type="protein sequence ID" value="QJR81031.1"/>
    <property type="molecule type" value="Genomic_DNA"/>
</dbReference>
<keyword evidence="2 3" id="KW-0808">Transferase</keyword>
<evidence type="ECO:0000256" key="1">
    <source>
        <dbReference type="ARBA" id="ARBA00022676"/>
    </source>
</evidence>
<dbReference type="InterPro" id="IPR051199">
    <property type="entry name" value="LPS_LOS_Heptosyltrfase"/>
</dbReference>
<dbReference type="InterPro" id="IPR002201">
    <property type="entry name" value="Glyco_trans_9"/>
</dbReference>
<accession>A0A6M4MCX6</accession>
<dbReference type="GO" id="GO:0008713">
    <property type="term" value="F:ADP-heptose-lipopolysaccharide heptosyltransferase activity"/>
    <property type="evidence" value="ECO:0007669"/>
    <property type="project" value="TreeGrafter"/>
</dbReference>
<dbReference type="Proteomes" id="UP000219285">
    <property type="component" value="Chromosome"/>
</dbReference>
<dbReference type="PANTHER" id="PTHR30160">
    <property type="entry name" value="TETRAACYLDISACCHARIDE 4'-KINASE-RELATED"/>
    <property type="match status" value="1"/>
</dbReference>
<dbReference type="RefSeq" id="WP_075607673.1">
    <property type="nucleotide sequence ID" value="NZ_CP052766.1"/>
</dbReference>
<dbReference type="AlphaFoldDB" id="A0A6M4MCX6"/>
<dbReference type="KEGG" id="apel:CA267_009705"/>
<evidence type="ECO:0000313" key="3">
    <source>
        <dbReference type="EMBL" id="QJR81031.1"/>
    </source>
</evidence>
<gene>
    <name evidence="3" type="ORF">CA267_009705</name>
</gene>
<evidence type="ECO:0000256" key="2">
    <source>
        <dbReference type="ARBA" id="ARBA00022679"/>
    </source>
</evidence>
<dbReference type="GO" id="GO:0005829">
    <property type="term" value="C:cytosol"/>
    <property type="evidence" value="ECO:0007669"/>
    <property type="project" value="TreeGrafter"/>
</dbReference>
<keyword evidence="4" id="KW-1185">Reference proteome</keyword>